<feature type="transmembrane region" description="Helical" evidence="1">
    <location>
        <begin position="31"/>
        <end position="51"/>
    </location>
</feature>
<protein>
    <submittedName>
        <fullName evidence="2">Uncharacterized protein</fullName>
    </submittedName>
</protein>
<keyword evidence="1" id="KW-0472">Membrane</keyword>
<reference evidence="2" key="1">
    <citation type="journal article" date="2016" name="Front. Microbiol.">
        <title>Genome Sequence of the Piezophilic, Mesophilic Sulfate-Reducing Bacterium Desulfovibrio indicus J2T.</title>
        <authorList>
            <person name="Cao J."/>
            <person name="Maignien L."/>
            <person name="Shao Z."/>
            <person name="Alain K."/>
            <person name="Jebbar M."/>
        </authorList>
    </citation>
    <scope>NUCLEOTIDE SEQUENCE</scope>
    <source>
        <strain evidence="2">NBRC 103626</strain>
    </source>
</reference>
<evidence type="ECO:0000256" key="1">
    <source>
        <dbReference type="SAM" id="Phobius"/>
    </source>
</evidence>
<sequence length="52" mass="5186">MTTPTTVMGLAGRRSGRSAPGIADDCGGARVIDFAICLILAVTVVGLLLAAL</sequence>
<organism evidence="2 3">
    <name type="scientific">Methylobacterium gregans</name>
    <dbReference type="NCBI Taxonomy" id="374424"/>
    <lineage>
        <taxon>Bacteria</taxon>
        <taxon>Pseudomonadati</taxon>
        <taxon>Pseudomonadota</taxon>
        <taxon>Alphaproteobacteria</taxon>
        <taxon>Hyphomicrobiales</taxon>
        <taxon>Methylobacteriaceae</taxon>
        <taxon>Methylobacterium</taxon>
    </lineage>
</organism>
<keyword evidence="1" id="KW-0812">Transmembrane</keyword>
<keyword evidence="1" id="KW-1133">Transmembrane helix</keyword>
<proteinExistence type="predicted"/>
<comment type="caution">
    <text evidence="2">The sequence shown here is derived from an EMBL/GenBank/DDBJ whole genome shotgun (WGS) entry which is preliminary data.</text>
</comment>
<dbReference type="Proteomes" id="UP001055108">
    <property type="component" value="Unassembled WGS sequence"/>
</dbReference>
<dbReference type="AlphaFoldDB" id="A0AA37MAP2"/>
<reference evidence="2" key="2">
    <citation type="submission" date="2021-08" db="EMBL/GenBank/DDBJ databases">
        <authorList>
            <person name="Tani A."/>
            <person name="Ola A."/>
            <person name="Ogura Y."/>
            <person name="Katsura K."/>
            <person name="Hayashi T."/>
        </authorList>
    </citation>
    <scope>NUCLEOTIDE SEQUENCE</scope>
    <source>
        <strain evidence="2">NBRC 103626</strain>
    </source>
</reference>
<dbReference type="EMBL" id="BPQM01000027">
    <property type="protein sequence ID" value="GJD78078.1"/>
    <property type="molecule type" value="Genomic_DNA"/>
</dbReference>
<keyword evidence="3" id="KW-1185">Reference proteome</keyword>
<evidence type="ECO:0000313" key="3">
    <source>
        <dbReference type="Proteomes" id="UP001055108"/>
    </source>
</evidence>
<gene>
    <name evidence="2" type="ORF">NBEOAGPD_1290</name>
</gene>
<accession>A0AA37MAP2</accession>
<evidence type="ECO:0000313" key="2">
    <source>
        <dbReference type="EMBL" id="GJD78078.1"/>
    </source>
</evidence>
<name>A0AA37MAP2_9HYPH</name>
<dbReference type="RefSeq" id="WP_238301804.1">
    <property type="nucleotide sequence ID" value="NZ_BPQM01000027.1"/>
</dbReference>